<comment type="caution">
    <text evidence="6">Lacks conserved residue(s) required for the propagation of feature annotation.</text>
</comment>
<dbReference type="InterPro" id="IPR029039">
    <property type="entry name" value="Flavoprotein-like_sf"/>
</dbReference>
<feature type="binding site" evidence="6">
    <location>
        <position position="10"/>
    </location>
    <ligand>
        <name>FMN</name>
        <dbReference type="ChEBI" id="CHEBI:58210"/>
    </ligand>
</feature>
<dbReference type="GO" id="GO:0016655">
    <property type="term" value="F:oxidoreductase activity, acting on NAD(P)H, quinone or similar compound as acceptor"/>
    <property type="evidence" value="ECO:0007669"/>
    <property type="project" value="InterPro"/>
</dbReference>
<dbReference type="InterPro" id="IPR023048">
    <property type="entry name" value="NADH:quinone_OxRdtase_FMN_depd"/>
</dbReference>
<dbReference type="HAMAP" id="MF_01216">
    <property type="entry name" value="Azoreductase_type1"/>
    <property type="match status" value="1"/>
</dbReference>
<feature type="domain" description="Flavodoxin-like fold" evidence="7">
    <location>
        <begin position="4"/>
        <end position="196"/>
    </location>
</feature>
<dbReference type="EC" id="1.6.5.-" evidence="6"/>
<dbReference type="Gene3D" id="3.40.50.360">
    <property type="match status" value="1"/>
</dbReference>
<evidence type="ECO:0000256" key="1">
    <source>
        <dbReference type="ARBA" id="ARBA00022630"/>
    </source>
</evidence>
<comment type="subunit">
    <text evidence="6">Homodimer.</text>
</comment>
<dbReference type="Pfam" id="PF02525">
    <property type="entry name" value="Flavodoxin_2"/>
    <property type="match status" value="1"/>
</dbReference>
<dbReference type="GO" id="GO:0009055">
    <property type="term" value="F:electron transfer activity"/>
    <property type="evidence" value="ECO:0007669"/>
    <property type="project" value="UniProtKB-UniRule"/>
</dbReference>
<keyword evidence="3 6" id="KW-0560">Oxidoreductase</keyword>
<evidence type="ECO:0000313" key="9">
    <source>
        <dbReference type="Proteomes" id="UP000294546"/>
    </source>
</evidence>
<comment type="similarity">
    <text evidence="6">Belongs to the azoreductase type 1 family.</text>
</comment>
<evidence type="ECO:0000313" key="8">
    <source>
        <dbReference type="EMBL" id="TCK05775.1"/>
    </source>
</evidence>
<dbReference type="InterPro" id="IPR003680">
    <property type="entry name" value="Flavodoxin_fold"/>
</dbReference>
<dbReference type="PANTHER" id="PTHR43741:SF2">
    <property type="entry name" value="FMN-DEPENDENT NADH:QUINONE OXIDOREDUCTASE"/>
    <property type="match status" value="1"/>
</dbReference>
<comment type="cofactor">
    <cofactor evidence="6">
        <name>FMN</name>
        <dbReference type="ChEBI" id="CHEBI:58210"/>
    </cofactor>
    <text evidence="6">Binds 1 FMN per subunit.</text>
</comment>
<evidence type="ECO:0000256" key="3">
    <source>
        <dbReference type="ARBA" id="ARBA00023002"/>
    </source>
</evidence>
<dbReference type="GO" id="GO:0010181">
    <property type="term" value="F:FMN binding"/>
    <property type="evidence" value="ECO:0007669"/>
    <property type="project" value="UniProtKB-UniRule"/>
</dbReference>
<keyword evidence="4 6" id="KW-0520">NAD</keyword>
<evidence type="ECO:0000256" key="4">
    <source>
        <dbReference type="ARBA" id="ARBA00023027"/>
    </source>
</evidence>
<evidence type="ECO:0000256" key="5">
    <source>
        <dbReference type="ARBA" id="ARBA00048542"/>
    </source>
</evidence>
<dbReference type="PANTHER" id="PTHR43741">
    <property type="entry name" value="FMN-DEPENDENT NADH-AZOREDUCTASE 1"/>
    <property type="match status" value="1"/>
</dbReference>
<dbReference type="InterPro" id="IPR050104">
    <property type="entry name" value="FMN-dep_NADH:Q_OxRdtase_AzoR1"/>
</dbReference>
<name>A0A4R1GGH3_9GAMM</name>
<reference evidence="8 9" key="1">
    <citation type="submission" date="2019-03" db="EMBL/GenBank/DDBJ databases">
        <title>Genomic Encyclopedia of Archaeal and Bacterial Type Strains, Phase II (KMG-II): from individual species to whole genera.</title>
        <authorList>
            <person name="Goeker M."/>
        </authorList>
    </citation>
    <scope>NUCLEOTIDE SEQUENCE [LARGE SCALE GENOMIC DNA]</scope>
    <source>
        <strain evidence="8 9">DSM 27697</strain>
    </source>
</reference>
<dbReference type="OrthoDB" id="9787136at2"/>
<protein>
    <recommendedName>
        <fullName evidence="6">FMN dependent NADH:quinone oxidoreductase</fullName>
        <ecNumber evidence="6">1.6.5.-</ecNumber>
    </recommendedName>
    <alternativeName>
        <fullName evidence="6">Azo-dye reductase</fullName>
    </alternativeName>
    <alternativeName>
        <fullName evidence="6">FMN-dependent NADH-azo compound oxidoreductase</fullName>
    </alternativeName>
    <alternativeName>
        <fullName evidence="6">FMN-dependent NADH-azoreductase</fullName>
        <ecNumber evidence="6">1.7.1.17</ecNumber>
    </alternativeName>
</protein>
<dbReference type="SUPFAM" id="SSF52218">
    <property type="entry name" value="Flavoproteins"/>
    <property type="match status" value="1"/>
</dbReference>
<dbReference type="AlphaFoldDB" id="A0A4R1GGH3"/>
<dbReference type="EC" id="1.7.1.17" evidence="6"/>
<accession>A0A4R1GGH3</accession>
<feature type="binding site" evidence="6">
    <location>
        <begin position="140"/>
        <end position="143"/>
    </location>
    <ligand>
        <name>FMN</name>
        <dbReference type="ChEBI" id="CHEBI:58210"/>
    </ligand>
</feature>
<dbReference type="RefSeq" id="WP_132293192.1">
    <property type="nucleotide sequence ID" value="NZ_SMFU01000009.1"/>
</dbReference>
<evidence type="ECO:0000259" key="7">
    <source>
        <dbReference type="Pfam" id="PF02525"/>
    </source>
</evidence>
<keyword evidence="9" id="KW-1185">Reference proteome</keyword>
<comment type="caution">
    <text evidence="8">The sequence shown here is derived from an EMBL/GenBank/DDBJ whole genome shotgun (WGS) entry which is preliminary data.</text>
</comment>
<keyword evidence="1 6" id="KW-0285">Flavoprotein</keyword>
<dbReference type="Proteomes" id="UP000294546">
    <property type="component" value="Unassembled WGS sequence"/>
</dbReference>
<evidence type="ECO:0000256" key="6">
    <source>
        <dbReference type="HAMAP-Rule" id="MF_01216"/>
    </source>
</evidence>
<comment type="catalytic activity">
    <reaction evidence="5">
        <text>N,N-dimethyl-1,4-phenylenediamine + anthranilate + 2 NAD(+) = 2-(4-dimethylaminophenyl)diazenylbenzoate + 2 NADH + 2 H(+)</text>
        <dbReference type="Rhea" id="RHEA:55872"/>
        <dbReference type="ChEBI" id="CHEBI:15378"/>
        <dbReference type="ChEBI" id="CHEBI:15783"/>
        <dbReference type="ChEBI" id="CHEBI:16567"/>
        <dbReference type="ChEBI" id="CHEBI:57540"/>
        <dbReference type="ChEBI" id="CHEBI:57945"/>
        <dbReference type="ChEBI" id="CHEBI:71579"/>
        <dbReference type="EC" id="1.7.1.17"/>
    </reaction>
    <physiologicalReaction direction="right-to-left" evidence="5">
        <dbReference type="Rhea" id="RHEA:55874"/>
    </physiologicalReaction>
</comment>
<comment type="function">
    <text evidence="6">Also exhibits azoreductase activity. Catalyzes the reductive cleavage of the azo bond in aromatic azo compounds to the corresponding amines.</text>
</comment>
<evidence type="ECO:0000256" key="2">
    <source>
        <dbReference type="ARBA" id="ARBA00022643"/>
    </source>
</evidence>
<comment type="catalytic activity">
    <reaction evidence="6">
        <text>2 a quinone + NADH + H(+) = 2 a 1,4-benzosemiquinone + NAD(+)</text>
        <dbReference type="Rhea" id="RHEA:65952"/>
        <dbReference type="ChEBI" id="CHEBI:15378"/>
        <dbReference type="ChEBI" id="CHEBI:57540"/>
        <dbReference type="ChEBI" id="CHEBI:57945"/>
        <dbReference type="ChEBI" id="CHEBI:132124"/>
        <dbReference type="ChEBI" id="CHEBI:134225"/>
    </reaction>
</comment>
<dbReference type="GO" id="GO:0016652">
    <property type="term" value="F:oxidoreductase activity, acting on NAD(P)H as acceptor"/>
    <property type="evidence" value="ECO:0007669"/>
    <property type="project" value="UniProtKB-UniRule"/>
</dbReference>
<keyword evidence="2 6" id="KW-0288">FMN</keyword>
<dbReference type="EMBL" id="SMFU01000009">
    <property type="protein sequence ID" value="TCK05775.1"/>
    <property type="molecule type" value="Genomic_DNA"/>
</dbReference>
<feature type="binding site" evidence="6">
    <location>
        <begin position="16"/>
        <end position="18"/>
    </location>
    <ligand>
        <name>FMN</name>
        <dbReference type="ChEBI" id="CHEBI:58210"/>
    </ligand>
</feature>
<organism evidence="8 9">
    <name type="scientific">Marinobacterium mangrovicola</name>
    <dbReference type="NCBI Taxonomy" id="1476959"/>
    <lineage>
        <taxon>Bacteria</taxon>
        <taxon>Pseudomonadati</taxon>
        <taxon>Pseudomonadota</taxon>
        <taxon>Gammaproteobacteria</taxon>
        <taxon>Oceanospirillales</taxon>
        <taxon>Oceanospirillaceae</taxon>
        <taxon>Marinobacterium</taxon>
    </lineage>
</organism>
<gene>
    <name evidence="6" type="primary">azoR</name>
    <name evidence="8" type="ORF">CLV83_2708</name>
</gene>
<proteinExistence type="inferred from homology"/>
<sequence length="199" mass="22174">MSELLYLATSANAERSRSSLLCQRFIERFIGNRPSWSSLTRDLVSNPLPHLGPQQWDALRLDQYQLNNEQREYRALSDQLIREFDKASVVVIALPLYNAGIPSQLKAYFDLLARAGISFEFTADGPRGLLRDKDVYLVSTRGGILAPEDDHQIPAVEQLLNLVGITRVHRIIAEGLDLSPESADSGLAKAWQQLAALAC</sequence>
<comment type="function">
    <text evidence="6">Quinone reductase that provides resistance to thiol-specific stress caused by electrophilic quinones.</text>
</comment>